<name>A0AAV4DJQ2_9GAST</name>
<proteinExistence type="predicted"/>
<comment type="caution">
    <text evidence="2">The sequence shown here is derived from an EMBL/GenBank/DDBJ whole genome shotgun (WGS) entry which is preliminary data.</text>
</comment>
<sequence length="110" mass="12398">MSAKWSILKTTLHMLPENATKVVLACCVLHNFVKRGEKPDNEPANDDTIDFSNQQEKAADANRSAVPTHPGRPCQEAVNMRNQFAELFLSTLSVPWQFDRANVVDYIIKI</sequence>
<reference evidence="2 3" key="1">
    <citation type="journal article" date="2021" name="Elife">
        <title>Chloroplast acquisition without the gene transfer in kleptoplastic sea slugs, Plakobranchus ocellatus.</title>
        <authorList>
            <person name="Maeda T."/>
            <person name="Takahashi S."/>
            <person name="Yoshida T."/>
            <person name="Shimamura S."/>
            <person name="Takaki Y."/>
            <person name="Nagai Y."/>
            <person name="Toyoda A."/>
            <person name="Suzuki Y."/>
            <person name="Arimoto A."/>
            <person name="Ishii H."/>
            <person name="Satoh N."/>
            <person name="Nishiyama T."/>
            <person name="Hasebe M."/>
            <person name="Maruyama T."/>
            <person name="Minagawa J."/>
            <person name="Obokata J."/>
            <person name="Shigenobu S."/>
        </authorList>
    </citation>
    <scope>NUCLEOTIDE SEQUENCE [LARGE SCALE GENOMIC DNA]</scope>
</reference>
<evidence type="ECO:0000313" key="3">
    <source>
        <dbReference type="Proteomes" id="UP000735302"/>
    </source>
</evidence>
<evidence type="ECO:0000313" key="2">
    <source>
        <dbReference type="EMBL" id="GFO44272.1"/>
    </source>
</evidence>
<organism evidence="2 3">
    <name type="scientific">Plakobranchus ocellatus</name>
    <dbReference type="NCBI Taxonomy" id="259542"/>
    <lineage>
        <taxon>Eukaryota</taxon>
        <taxon>Metazoa</taxon>
        <taxon>Spiralia</taxon>
        <taxon>Lophotrochozoa</taxon>
        <taxon>Mollusca</taxon>
        <taxon>Gastropoda</taxon>
        <taxon>Heterobranchia</taxon>
        <taxon>Euthyneura</taxon>
        <taxon>Panpulmonata</taxon>
        <taxon>Sacoglossa</taxon>
        <taxon>Placobranchoidea</taxon>
        <taxon>Plakobranchidae</taxon>
        <taxon>Plakobranchus</taxon>
    </lineage>
</organism>
<dbReference type="EMBL" id="BLXT01007949">
    <property type="protein sequence ID" value="GFO44272.1"/>
    <property type="molecule type" value="Genomic_DNA"/>
</dbReference>
<feature type="region of interest" description="Disordered" evidence="1">
    <location>
        <begin position="35"/>
        <end position="71"/>
    </location>
</feature>
<keyword evidence="3" id="KW-1185">Reference proteome</keyword>
<gene>
    <name evidence="2" type="ORF">PoB_007077700</name>
</gene>
<evidence type="ECO:0008006" key="4">
    <source>
        <dbReference type="Google" id="ProtNLM"/>
    </source>
</evidence>
<protein>
    <recommendedName>
        <fullName evidence="4">DDE Tnp4 domain-containing protein</fullName>
    </recommendedName>
</protein>
<dbReference type="Proteomes" id="UP000735302">
    <property type="component" value="Unassembled WGS sequence"/>
</dbReference>
<dbReference type="AlphaFoldDB" id="A0AAV4DJQ2"/>
<evidence type="ECO:0000256" key="1">
    <source>
        <dbReference type="SAM" id="MobiDB-lite"/>
    </source>
</evidence>
<accession>A0AAV4DJQ2</accession>